<proteinExistence type="predicted"/>
<protein>
    <submittedName>
        <fullName evidence="7">CshA-type fibril repeat protein</fullName>
    </submittedName>
</protein>
<dbReference type="InterPro" id="IPR036116">
    <property type="entry name" value="FN3_sf"/>
</dbReference>
<evidence type="ECO:0000256" key="1">
    <source>
        <dbReference type="ARBA" id="ARBA00023295"/>
    </source>
</evidence>
<dbReference type="Pfam" id="PF00691">
    <property type="entry name" value="OmpA"/>
    <property type="match status" value="1"/>
</dbReference>
<keyword evidence="8" id="KW-1185">Reference proteome</keyword>
<dbReference type="PANTHER" id="PTHR40274:SF3">
    <property type="entry name" value="VIRGINIAMYCIN B LYASE"/>
    <property type="match status" value="1"/>
</dbReference>
<dbReference type="SUPFAM" id="SSF49265">
    <property type="entry name" value="Fibronectin type III"/>
    <property type="match status" value="4"/>
</dbReference>
<dbReference type="GO" id="GO:0016020">
    <property type="term" value="C:membrane"/>
    <property type="evidence" value="ECO:0007669"/>
    <property type="project" value="UniProtKB-UniRule"/>
</dbReference>
<keyword evidence="2" id="KW-0119">Carbohydrate metabolism</keyword>
<dbReference type="Pfam" id="PF24684">
    <property type="entry name" value="Vgb_lyase"/>
    <property type="match status" value="1"/>
</dbReference>
<dbReference type="InterPro" id="IPR051344">
    <property type="entry name" value="Vgb"/>
</dbReference>
<dbReference type="InterPro" id="IPR036737">
    <property type="entry name" value="OmpA-like_sf"/>
</dbReference>
<evidence type="ECO:0000256" key="3">
    <source>
        <dbReference type="PROSITE-ProRule" id="PRU00473"/>
    </source>
</evidence>
<dbReference type="InterPro" id="IPR011042">
    <property type="entry name" value="6-blade_b-propeller_TolB-like"/>
</dbReference>
<keyword evidence="3" id="KW-0472">Membrane</keyword>
<evidence type="ECO:0000259" key="5">
    <source>
        <dbReference type="PROSITE" id="PS50853"/>
    </source>
</evidence>
<reference evidence="7 8" key="1">
    <citation type="submission" date="2019-02" db="EMBL/GenBank/DDBJ databases">
        <title>Genomic Encyclopedia of Type Strains, Phase IV (KMG-IV): sequencing the most valuable type-strain genomes for metagenomic binning, comparative biology and taxonomic classification.</title>
        <authorList>
            <person name="Goeker M."/>
        </authorList>
    </citation>
    <scope>NUCLEOTIDE SEQUENCE [LARGE SCALE GENOMIC DNA]</scope>
    <source>
        <strain evidence="7 8">DSM 45622</strain>
    </source>
</reference>
<dbReference type="Gene3D" id="2.60.40.10">
    <property type="entry name" value="Immunoglobulins"/>
    <property type="match status" value="5"/>
</dbReference>
<dbReference type="InterPro" id="IPR013783">
    <property type="entry name" value="Ig-like_fold"/>
</dbReference>
<comment type="caution">
    <text evidence="7">The sequence shown here is derived from an EMBL/GenBank/DDBJ whole genome shotgun (WGS) entry which is preliminary data.</text>
</comment>
<dbReference type="PROSITE" id="PS50853">
    <property type="entry name" value="FN3"/>
    <property type="match status" value="4"/>
</dbReference>
<accession>A0A4Q7N786</accession>
<dbReference type="SUPFAM" id="SSF75011">
    <property type="entry name" value="3-carboxy-cis,cis-mucoante lactonizing enzyme"/>
    <property type="match status" value="1"/>
</dbReference>
<gene>
    <name evidence="7" type="ORF">EV189_3943</name>
</gene>
<evidence type="ECO:0000256" key="4">
    <source>
        <dbReference type="SAM" id="MobiDB-lite"/>
    </source>
</evidence>
<dbReference type="SMART" id="SM00060">
    <property type="entry name" value="FN3"/>
    <property type="match status" value="5"/>
</dbReference>
<dbReference type="EMBL" id="SGXD01000008">
    <property type="protein sequence ID" value="RZS77905.1"/>
    <property type="molecule type" value="Genomic_DNA"/>
</dbReference>
<dbReference type="Gene3D" id="2.40.10.500">
    <property type="match status" value="2"/>
</dbReference>
<dbReference type="PANTHER" id="PTHR40274">
    <property type="entry name" value="VIRGINIAMYCIN B LYASE"/>
    <property type="match status" value="1"/>
</dbReference>
<evidence type="ECO:0000313" key="8">
    <source>
        <dbReference type="Proteomes" id="UP000293638"/>
    </source>
</evidence>
<dbReference type="SUPFAM" id="SSF103088">
    <property type="entry name" value="OmpA-like"/>
    <property type="match status" value="1"/>
</dbReference>
<feature type="region of interest" description="Disordered" evidence="4">
    <location>
        <begin position="1315"/>
        <end position="1364"/>
    </location>
</feature>
<feature type="compositionally biased region" description="Gly residues" evidence="4">
    <location>
        <begin position="1319"/>
        <end position="1354"/>
    </location>
</feature>
<feature type="domain" description="OmpA-like" evidence="6">
    <location>
        <begin position="1475"/>
        <end position="1585"/>
    </location>
</feature>
<evidence type="ECO:0000259" key="6">
    <source>
        <dbReference type="PROSITE" id="PS51123"/>
    </source>
</evidence>
<keyword evidence="1" id="KW-0326">Glycosidase</keyword>
<feature type="domain" description="Fibronectin type-III" evidence="5">
    <location>
        <begin position="356"/>
        <end position="448"/>
    </location>
</feature>
<dbReference type="CDD" id="cd05819">
    <property type="entry name" value="NHL"/>
    <property type="match status" value="2"/>
</dbReference>
<name>A0A4Q7N786_9ACTN</name>
<dbReference type="Gene3D" id="3.30.1330.60">
    <property type="entry name" value="OmpA-like domain"/>
    <property type="match status" value="1"/>
</dbReference>
<dbReference type="PROSITE" id="PS51123">
    <property type="entry name" value="OMPA_2"/>
    <property type="match status" value="1"/>
</dbReference>
<dbReference type="InterPro" id="IPR006665">
    <property type="entry name" value="OmpA-like"/>
</dbReference>
<dbReference type="GO" id="GO:0000272">
    <property type="term" value="P:polysaccharide catabolic process"/>
    <property type="evidence" value="ECO:0007669"/>
    <property type="project" value="UniProtKB-KW"/>
</dbReference>
<sequence>MPGRQLHTPGEFRVVLKSRRASRAAIRRSLRRPLPLVVAFASAVSVVGGLASPASAYINSTVQRVNLANNSWPAQGVFDSAGNFYTVNEDGTISRISAGGILTQAWVSLPSGFDGQGITIDGSGNLYVPDWNHNKLVKVSAAGAVNPNWGTVSSNYDAQNALVDAAGNVYVTNQFAGTISKITAAGVSTPAWATLASGARPYGLAQDSAGNLYTANFGNSTISKITPAGVITPVWATLAANSQPKEMAFDSHGNLFVANFATNAGIAKVTPAGAVTNSWAPGDGGLSVVVDGQDNVYETEYTQDNVTKTTPAGVQSIFAQLPAGTRPADAKFDSSGRLFVVGDESFTVSIVAPAAAPSTPALNSATAGDQQATLDITPSTGNGTPVTGYEYSTNGGTSWATLSTSSGSNGHLTATVTGLTNGTSYSFTVRALSAAGPSSASGAQTATPYGAAGQVTISTATGGDTTATLTFAPAAPNGTPVTGYEYSVDSGTTWATLPTTTSNGTVTGTVTGLTNGTSYSVQVRSQSAGGAGAASSAVSVTPQTVPSAPSGMAWTQADGSVGVSFPAPGDNGSAISGYEDSTDGGGSWHLLTTTTSGSTVSGTIASLANGSAYSLEVRAVNGVGAGGASSALTVLPRSVASHAMGTNAAPYSGGFDAAGNFYVTNEDNGHRSITKIALDGSVTPGWATFSNMGVENLAVAPDGTIYAANSGARAISKIDPDGTVHDLWVPVPSNSNPQGIVIGPDGNVYVALYSLNEVAQITPGGTLNASWAVLGSGKYPLGLAFDQSGNLYVADNGDGTIAKIAPGGAVNASWGRLSGSSDPQYLAIDSAGNVYATNWSTNDVSKVTPAGVVTQSWGHLSRPVGIAVDSQDNVYATSYGDGSVLRINPAGVETAQWLHQAANSGTTGVAVSPTDDVYVSNDGAGTVVVAPADPSAPGAPVVTTTHAYDGRATVTFRAPTSSGHGTVTGYEYSLDGTTWHTATTTGASPYTLELTGLTNGTTYQVQIRATSRLGTGRAATASVTPYRAATPSAGTAVAGTSSVTASWTAPAPSSSITGYTVTAHPGSATCETHAASDTSCVFGAESGVSTTFTVVAHDSNGSDSVASGPSNAVTPTAPVVPAAAPANVPTTLTTDRGQIALAVPSQQITVIGTGFAPYSTAKVVVYSTPIDLGTVTTDANGKFSVPVTVPASLEAGHHTFLATGVDPQGAARAMELPVTVPPTTAGSTGANTGTQQTVLPVPAGGAITLLGAGGSPATTVTVAEGTYALDASTGTITFVPVAGFVGTAHPVTYRLTDALASVVTGTYTAVVTGTASTGSGAGSAGSSGPTGTGPTGTGTGTGSGTGSTGTGSTGTGVKPTPGGAKAAAHVSVAALAVATGPTAHATVPVHCTLTTATVGTCTVTLTATVSGRHEVIGTGTVKARAGKHVVTVQVRLNALGRALANTAGGITATATATVTPRGSHTTVTGAGTTRVALQHVTVASVYFATDSSTLTGPQLRVLAGLRRHLAGARSVTVVGHTDDRGTTAYGLTLGRARAAHVATALTAGLHLHTIVITKGEADPKASNATPAGKALNRRADITITY</sequence>
<feature type="domain" description="Fibronectin type-III" evidence="5">
    <location>
        <begin position="548"/>
        <end position="639"/>
    </location>
</feature>
<dbReference type="InterPro" id="IPR026395">
    <property type="entry name" value="CshA_fibril"/>
</dbReference>
<feature type="domain" description="Fibronectin type-III" evidence="5">
    <location>
        <begin position="451"/>
        <end position="547"/>
    </location>
</feature>
<dbReference type="Pfam" id="PF00041">
    <property type="entry name" value="fn3"/>
    <property type="match status" value="1"/>
</dbReference>
<evidence type="ECO:0000256" key="2">
    <source>
        <dbReference type="ARBA" id="ARBA00023326"/>
    </source>
</evidence>
<dbReference type="SUPFAM" id="SSF101898">
    <property type="entry name" value="NHL repeat"/>
    <property type="match status" value="1"/>
</dbReference>
<keyword evidence="2" id="KW-0624">Polysaccharide degradation</keyword>
<organism evidence="7 8">
    <name type="scientific">Motilibacter rhizosphaerae</name>
    <dbReference type="NCBI Taxonomy" id="598652"/>
    <lineage>
        <taxon>Bacteria</taxon>
        <taxon>Bacillati</taxon>
        <taxon>Actinomycetota</taxon>
        <taxon>Actinomycetes</taxon>
        <taxon>Motilibacterales</taxon>
        <taxon>Motilibacteraceae</taxon>
        <taxon>Motilibacter</taxon>
    </lineage>
</organism>
<dbReference type="OrthoDB" id="5186542at2"/>
<dbReference type="Gene3D" id="2.120.10.30">
    <property type="entry name" value="TolB, C-terminal domain"/>
    <property type="match status" value="2"/>
</dbReference>
<dbReference type="InterPro" id="IPR003961">
    <property type="entry name" value="FN3_dom"/>
</dbReference>
<dbReference type="CDD" id="cd00063">
    <property type="entry name" value="FN3"/>
    <property type="match status" value="3"/>
</dbReference>
<keyword evidence="1" id="KW-0378">Hydrolase</keyword>
<dbReference type="Pfam" id="PF19076">
    <property type="entry name" value="CshA_repeat"/>
    <property type="match status" value="1"/>
</dbReference>
<feature type="domain" description="Fibronectin type-III" evidence="5">
    <location>
        <begin position="936"/>
        <end position="1033"/>
    </location>
</feature>
<feature type="compositionally biased region" description="Low complexity" evidence="4">
    <location>
        <begin position="1355"/>
        <end position="1364"/>
    </location>
</feature>
<dbReference type="CDD" id="cd07185">
    <property type="entry name" value="OmpA_C-like"/>
    <property type="match status" value="1"/>
</dbReference>
<evidence type="ECO:0000313" key="7">
    <source>
        <dbReference type="EMBL" id="RZS77905.1"/>
    </source>
</evidence>
<dbReference type="Proteomes" id="UP000293638">
    <property type="component" value="Unassembled WGS sequence"/>
</dbReference>
<dbReference type="GO" id="GO:0016798">
    <property type="term" value="F:hydrolase activity, acting on glycosyl bonds"/>
    <property type="evidence" value="ECO:0007669"/>
    <property type="project" value="UniProtKB-KW"/>
</dbReference>